<keyword evidence="2" id="KW-0723">Serine/threonine-protein kinase</keyword>
<comment type="caution">
    <text evidence="9">The sequence shown here is derived from an EMBL/GenBank/DDBJ whole genome shotgun (WGS) entry which is preliminary data.</text>
</comment>
<dbReference type="InterPro" id="IPR011009">
    <property type="entry name" value="Kinase-like_dom_sf"/>
</dbReference>
<dbReference type="SUPFAM" id="SSF56112">
    <property type="entry name" value="Protein kinase-like (PK-like)"/>
    <property type="match status" value="1"/>
</dbReference>
<keyword evidence="6" id="KW-0067">ATP-binding</keyword>
<keyword evidence="3" id="KW-0808">Transferase</keyword>
<evidence type="ECO:0000256" key="7">
    <source>
        <dbReference type="SAM" id="MobiDB-lite"/>
    </source>
</evidence>
<keyword evidence="5" id="KW-0418">Kinase</keyword>
<accession>A0A7I9V3G4</accession>
<dbReference type="EC" id="2.7.11.1" evidence="1"/>
<feature type="compositionally biased region" description="Basic and acidic residues" evidence="7">
    <location>
        <begin position="79"/>
        <end position="89"/>
    </location>
</feature>
<feature type="region of interest" description="Disordered" evidence="7">
    <location>
        <begin position="79"/>
        <end position="99"/>
    </location>
</feature>
<evidence type="ECO:0000256" key="1">
    <source>
        <dbReference type="ARBA" id="ARBA00012513"/>
    </source>
</evidence>
<evidence type="ECO:0000256" key="3">
    <source>
        <dbReference type="ARBA" id="ARBA00022679"/>
    </source>
</evidence>
<name>A0A7I9V3G4_9ACTN</name>
<evidence type="ECO:0000256" key="2">
    <source>
        <dbReference type="ARBA" id="ARBA00022527"/>
    </source>
</evidence>
<dbReference type="PANTHER" id="PTHR43289">
    <property type="entry name" value="MITOGEN-ACTIVATED PROTEIN KINASE KINASE KINASE 20-RELATED"/>
    <property type="match status" value="1"/>
</dbReference>
<dbReference type="PROSITE" id="PS50011">
    <property type="entry name" value="PROTEIN_KINASE_DOM"/>
    <property type="match status" value="1"/>
</dbReference>
<gene>
    <name evidence="9" type="ORF">nbrc107696_01600</name>
</gene>
<dbReference type="RefSeq" id="WP_161893681.1">
    <property type="nucleotide sequence ID" value="NZ_BJOV01000001.1"/>
</dbReference>
<dbReference type="PANTHER" id="PTHR43289:SF6">
    <property type="entry name" value="SERINE_THREONINE-PROTEIN KINASE NEKL-3"/>
    <property type="match status" value="1"/>
</dbReference>
<protein>
    <recommendedName>
        <fullName evidence="1">non-specific serine/threonine protein kinase</fullName>
        <ecNumber evidence="1">2.7.11.1</ecNumber>
    </recommendedName>
</protein>
<evidence type="ECO:0000313" key="9">
    <source>
        <dbReference type="EMBL" id="GED99713.1"/>
    </source>
</evidence>
<dbReference type="GO" id="GO:0004674">
    <property type="term" value="F:protein serine/threonine kinase activity"/>
    <property type="evidence" value="ECO:0007669"/>
    <property type="project" value="UniProtKB-KW"/>
</dbReference>
<evidence type="ECO:0000256" key="5">
    <source>
        <dbReference type="ARBA" id="ARBA00022777"/>
    </source>
</evidence>
<dbReference type="InterPro" id="IPR000719">
    <property type="entry name" value="Prot_kinase_dom"/>
</dbReference>
<evidence type="ECO:0000259" key="8">
    <source>
        <dbReference type="PROSITE" id="PS50011"/>
    </source>
</evidence>
<dbReference type="Gene3D" id="3.30.200.20">
    <property type="entry name" value="Phosphorylase Kinase, domain 1"/>
    <property type="match status" value="1"/>
</dbReference>
<dbReference type="EMBL" id="BJOV01000001">
    <property type="protein sequence ID" value="GED99713.1"/>
    <property type="molecule type" value="Genomic_DNA"/>
</dbReference>
<keyword evidence="10" id="KW-1185">Reference proteome</keyword>
<dbReference type="Proteomes" id="UP000444960">
    <property type="component" value="Unassembled WGS sequence"/>
</dbReference>
<evidence type="ECO:0000256" key="4">
    <source>
        <dbReference type="ARBA" id="ARBA00022741"/>
    </source>
</evidence>
<proteinExistence type="predicted"/>
<feature type="compositionally biased region" description="Basic residues" evidence="7">
    <location>
        <begin position="90"/>
        <end position="99"/>
    </location>
</feature>
<sequence length="99" mass="11281">MTGPQAARIGGYEVVRRIGAGGMGQVYLVQHPRLPRQDALKLFDPAVSRDPDFRERFAREADVLAPLAHGNIVHLYEPGRTRRRPDVAHHAVRRRPRRQ</sequence>
<dbReference type="GO" id="GO:0005524">
    <property type="term" value="F:ATP binding"/>
    <property type="evidence" value="ECO:0007669"/>
    <property type="project" value="UniProtKB-KW"/>
</dbReference>
<evidence type="ECO:0000256" key="6">
    <source>
        <dbReference type="ARBA" id="ARBA00022840"/>
    </source>
</evidence>
<keyword evidence="4" id="KW-0547">Nucleotide-binding</keyword>
<feature type="domain" description="Protein kinase" evidence="8">
    <location>
        <begin position="12"/>
        <end position="99"/>
    </location>
</feature>
<reference evidence="10" key="1">
    <citation type="submission" date="2019-06" db="EMBL/GenBank/DDBJ databases">
        <title>Gordonia isolated from sludge of a wastewater treatment plant.</title>
        <authorList>
            <person name="Tamura T."/>
            <person name="Aoyama K."/>
            <person name="Kang Y."/>
            <person name="Saito S."/>
            <person name="Akiyama N."/>
            <person name="Yazawa K."/>
            <person name="Gonoi T."/>
            <person name="Mikami Y."/>
        </authorList>
    </citation>
    <scope>NUCLEOTIDE SEQUENCE [LARGE SCALE GENOMIC DNA]</scope>
    <source>
        <strain evidence="10">NBRC 107696</strain>
    </source>
</reference>
<dbReference type="AlphaFoldDB" id="A0A7I9V3G4"/>
<dbReference type="OrthoDB" id="5622056at2"/>
<evidence type="ECO:0000313" key="10">
    <source>
        <dbReference type="Proteomes" id="UP000444960"/>
    </source>
</evidence>
<organism evidence="9 10">
    <name type="scientific">Gordonia spumicola</name>
    <dbReference type="NCBI Taxonomy" id="589161"/>
    <lineage>
        <taxon>Bacteria</taxon>
        <taxon>Bacillati</taxon>
        <taxon>Actinomycetota</taxon>
        <taxon>Actinomycetes</taxon>
        <taxon>Mycobacteriales</taxon>
        <taxon>Gordoniaceae</taxon>
        <taxon>Gordonia</taxon>
    </lineage>
</organism>